<accession>A0A381PJ84</accession>
<evidence type="ECO:0000259" key="2">
    <source>
        <dbReference type="Pfam" id="PF00884"/>
    </source>
</evidence>
<dbReference type="InterPro" id="IPR012159">
    <property type="entry name" value="YejM-like"/>
</dbReference>
<evidence type="ECO:0000313" key="4">
    <source>
        <dbReference type="EMBL" id="SUZ66684.1"/>
    </source>
</evidence>
<feature type="transmembrane region" description="Helical" evidence="1">
    <location>
        <begin position="159"/>
        <end position="177"/>
    </location>
</feature>
<evidence type="ECO:0000256" key="1">
    <source>
        <dbReference type="SAM" id="Phobius"/>
    </source>
</evidence>
<keyword evidence="1" id="KW-0472">Membrane</keyword>
<dbReference type="Pfam" id="PF11893">
    <property type="entry name" value="DUF3413"/>
    <property type="match status" value="1"/>
</dbReference>
<sequence length="601" mass="69254">MIASRKILLRWLSWYGFVNGLISAVIGIRYLFFYSFPTELSAISYVPLALITHFISLNYLPMVLLMMPIAILIPNKRFIFCLSIILMASINTLLIFDTNFFAENKYHLSLLTSVLFDQRTYMLLALQFLIVLIFEFVLAQQLFMRINNPDKSQLKGKPLVYVFLVSWIYVQGLHIWADATYNNAVTGFTRYLPLYRPVHAKRDLARLGLIDSERLRNERSIEKLGDFYSEQLNYPINPLSCQQRDREVKNIIVLLIDALRPEMVSNRITPAIDEWRTQALQFENHFSGGTSSRMGTFSLLYGIPTTYWRTYHDNQRASILIDQLTSYNYDVVAISSGGFGSPTLLDRTAFSQIKNLNVKKLSPSVKESNRMVTDKWMSWLSNYDRETPFFAYLHYDPPMNSIENFDVDLIPSQFLKAKEENHLQEVGRYTESIHLVDQQVEAIHDSLIETGLIDNTVIIITSDHGYELNDYGTGYYGHSSNYSPAQMKVPFFLSWPGKESSKISKMTSHNDLVPTLLSEILGCINPTSDYSSGFNLFGDQSWEYLVAGSYDSYAIVSEKKTIVSYGGYFEVLDKNYNLIRSDDLDKSLIESAMKEMKRFYR</sequence>
<name>A0A381PJ84_9ZZZZ</name>
<dbReference type="InterPro" id="IPR000917">
    <property type="entry name" value="Sulfatase_N"/>
</dbReference>
<keyword evidence="1" id="KW-1133">Transmembrane helix</keyword>
<gene>
    <name evidence="4" type="ORF">METZ01_LOCUS19538</name>
</gene>
<dbReference type="EMBL" id="UINC01000991">
    <property type="protein sequence ID" value="SUZ66684.1"/>
    <property type="molecule type" value="Genomic_DNA"/>
</dbReference>
<dbReference type="SUPFAM" id="SSF53649">
    <property type="entry name" value="Alkaline phosphatase-like"/>
    <property type="match status" value="1"/>
</dbReference>
<feature type="domain" description="Sulfatase N-terminal" evidence="2">
    <location>
        <begin position="250"/>
        <end position="518"/>
    </location>
</feature>
<dbReference type="CDD" id="cd16148">
    <property type="entry name" value="sulfatase_like"/>
    <property type="match status" value="1"/>
</dbReference>
<organism evidence="4">
    <name type="scientific">marine metagenome</name>
    <dbReference type="NCBI Taxonomy" id="408172"/>
    <lineage>
        <taxon>unclassified sequences</taxon>
        <taxon>metagenomes</taxon>
        <taxon>ecological metagenomes</taxon>
    </lineage>
</organism>
<feature type="transmembrane region" description="Helical" evidence="1">
    <location>
        <begin position="12"/>
        <end position="33"/>
    </location>
</feature>
<dbReference type="InterPro" id="IPR017850">
    <property type="entry name" value="Alkaline_phosphatase_core_sf"/>
</dbReference>
<feature type="transmembrane region" description="Helical" evidence="1">
    <location>
        <begin position="121"/>
        <end position="138"/>
    </location>
</feature>
<feature type="domain" description="Inner membrane protein YejM N-terminal" evidence="3">
    <location>
        <begin position="6"/>
        <end position="241"/>
    </location>
</feature>
<dbReference type="InterPro" id="IPR052701">
    <property type="entry name" value="GAG_Ulvan_Degrading_Sulfatases"/>
</dbReference>
<feature type="transmembrane region" description="Helical" evidence="1">
    <location>
        <begin position="45"/>
        <end position="66"/>
    </location>
</feature>
<dbReference type="Gene3D" id="3.40.720.10">
    <property type="entry name" value="Alkaline Phosphatase, subunit A"/>
    <property type="match status" value="1"/>
</dbReference>
<proteinExistence type="predicted"/>
<dbReference type="PANTHER" id="PTHR43751">
    <property type="entry name" value="SULFATASE"/>
    <property type="match status" value="1"/>
</dbReference>
<dbReference type="PIRSF" id="PIRSF004950">
    <property type="entry name" value="Mmb_sulf_HI0842"/>
    <property type="match status" value="1"/>
</dbReference>
<protein>
    <recommendedName>
        <fullName evidence="5">Sulfatase N-terminal domain-containing protein</fullName>
    </recommendedName>
</protein>
<keyword evidence="1" id="KW-0812">Transmembrane</keyword>
<dbReference type="InterPro" id="IPR024588">
    <property type="entry name" value="YejM_N"/>
</dbReference>
<evidence type="ECO:0008006" key="5">
    <source>
        <dbReference type="Google" id="ProtNLM"/>
    </source>
</evidence>
<feature type="transmembrane region" description="Helical" evidence="1">
    <location>
        <begin position="78"/>
        <end position="101"/>
    </location>
</feature>
<dbReference type="PANTHER" id="PTHR43751:SF3">
    <property type="entry name" value="SULFATASE N-TERMINAL DOMAIN-CONTAINING PROTEIN"/>
    <property type="match status" value="1"/>
</dbReference>
<evidence type="ECO:0000259" key="3">
    <source>
        <dbReference type="Pfam" id="PF11893"/>
    </source>
</evidence>
<dbReference type="Pfam" id="PF00884">
    <property type="entry name" value="Sulfatase"/>
    <property type="match status" value="1"/>
</dbReference>
<dbReference type="AlphaFoldDB" id="A0A381PJ84"/>
<reference evidence="4" key="1">
    <citation type="submission" date="2018-05" db="EMBL/GenBank/DDBJ databases">
        <authorList>
            <person name="Lanie J.A."/>
            <person name="Ng W.-L."/>
            <person name="Kazmierczak K.M."/>
            <person name="Andrzejewski T.M."/>
            <person name="Davidsen T.M."/>
            <person name="Wayne K.J."/>
            <person name="Tettelin H."/>
            <person name="Glass J.I."/>
            <person name="Rusch D."/>
            <person name="Podicherti R."/>
            <person name="Tsui H.-C.T."/>
            <person name="Winkler M.E."/>
        </authorList>
    </citation>
    <scope>NUCLEOTIDE SEQUENCE</scope>
</reference>